<dbReference type="KEGG" id="barh:WN72_41310"/>
<evidence type="ECO:0000313" key="2">
    <source>
        <dbReference type="EMBL" id="QOZ72015.1"/>
    </source>
</evidence>
<dbReference type="AlphaFoldDB" id="A0AAE7NYX4"/>
<dbReference type="EMBL" id="CP030050">
    <property type="protein sequence ID" value="QOZ72015.1"/>
    <property type="molecule type" value="Genomic_DNA"/>
</dbReference>
<reference evidence="2 3" key="1">
    <citation type="submission" date="2018-06" db="EMBL/GenBank/DDBJ databases">
        <title>Comparative genomics of Bradyrhizobium nodulating Arachidis hypogaea.</title>
        <authorList>
            <person name="Li Y."/>
        </authorList>
    </citation>
    <scope>NUCLEOTIDE SEQUENCE [LARGE SCALE GENOMIC DNA]</scope>
    <source>
        <strain evidence="2 3">CCBAU 051107</strain>
    </source>
</reference>
<accession>A0AAE7NYX4</accession>
<gene>
    <name evidence="2" type="ORF">WN72_41310</name>
</gene>
<evidence type="ECO:0000313" key="3">
    <source>
        <dbReference type="Proteomes" id="UP000594015"/>
    </source>
</evidence>
<dbReference type="Pfam" id="PF06568">
    <property type="entry name" value="YjiS-like"/>
    <property type="match status" value="1"/>
</dbReference>
<dbReference type="Proteomes" id="UP000594015">
    <property type="component" value="Chromosome"/>
</dbReference>
<sequence>MSTIYTAAGSAQTPVSTRRSPNLLKRYFDAYCAWCIRQTLRATLDDLSDLELRDIGVARGEIEYLVRADPSIDPRGF</sequence>
<organism evidence="2 3">
    <name type="scientific">Bradyrhizobium arachidis</name>
    <dbReference type="NCBI Taxonomy" id="858423"/>
    <lineage>
        <taxon>Bacteria</taxon>
        <taxon>Pseudomonadati</taxon>
        <taxon>Pseudomonadota</taxon>
        <taxon>Alphaproteobacteria</taxon>
        <taxon>Hyphomicrobiales</taxon>
        <taxon>Nitrobacteraceae</taxon>
        <taxon>Bradyrhizobium</taxon>
    </lineage>
</organism>
<feature type="domain" description="YjiS-like" evidence="1">
    <location>
        <begin position="29"/>
        <end position="63"/>
    </location>
</feature>
<protein>
    <submittedName>
        <fullName evidence="2">DUF1127 domain-containing protein</fullName>
    </submittedName>
</protein>
<dbReference type="InterPro" id="IPR009506">
    <property type="entry name" value="YjiS-like"/>
</dbReference>
<evidence type="ECO:0000259" key="1">
    <source>
        <dbReference type="Pfam" id="PF06568"/>
    </source>
</evidence>
<name>A0AAE7NYX4_9BRAD</name>
<proteinExistence type="predicted"/>
<dbReference type="RefSeq" id="WP_092220629.1">
    <property type="nucleotide sequence ID" value="NZ_CP030050.1"/>
</dbReference>